<dbReference type="OrthoDB" id="115198at2759"/>
<dbReference type="InterPro" id="IPR002659">
    <property type="entry name" value="Glyco_trans_31"/>
</dbReference>
<dbReference type="Proteomes" id="UP000005408">
    <property type="component" value="Unassembled WGS sequence"/>
</dbReference>
<evidence type="ECO:0000313" key="12">
    <source>
        <dbReference type="EnsemblMetazoa" id="G29737.7:cds"/>
    </source>
</evidence>
<dbReference type="RefSeq" id="XP_011451716.2">
    <property type="nucleotide sequence ID" value="XM_011453414.4"/>
</dbReference>
<dbReference type="EC" id="2.4.1.-" evidence="11"/>
<dbReference type="AlphaFoldDB" id="A0A8W8LV31"/>
<evidence type="ECO:0000256" key="3">
    <source>
        <dbReference type="ARBA" id="ARBA00022676"/>
    </source>
</evidence>
<dbReference type="PANTHER" id="PTHR11214">
    <property type="entry name" value="BETA-1,3-N-ACETYLGLUCOSAMINYLTRANSFERASE"/>
    <property type="match status" value="1"/>
</dbReference>
<comment type="subcellular location">
    <subcellularLocation>
        <location evidence="1 11">Golgi apparatus membrane</location>
        <topology evidence="1 11">Single-pass type II membrane protein</topology>
    </subcellularLocation>
</comment>
<dbReference type="FunFam" id="3.90.550.50:FF:000001">
    <property type="entry name" value="Hexosyltransferase"/>
    <property type="match status" value="1"/>
</dbReference>
<keyword evidence="6 11" id="KW-0735">Signal-anchor</keyword>
<keyword evidence="9 11" id="KW-0472">Membrane</keyword>
<sequence length="369" mass="43041">MFPRSPFLYKGTIVLLIIVLVSYTILIQKLNKSLTLKQRLSNDLDSQFVLDSQSTLAANDVYRTTRYDVIKSSLSNLTTAPPIVNPHDFEYILNPANMCAGKDVYFIVYVHTSPTNFRKRQTIRHTWGDPHLLKKYKARLVFVLGKVADDKVMTKIKMEYSHYGDIVQEDFMDSYRNLTYKGIAALKWITHHCRQASFAIKSDDDIMINFFKIVDEIKHQTVNKYGTKNLILCNQWVRMKVLRDEKSKWYIPKKDFKPDFFPPYCSGSAFILSVDVCEKMYNASFFTPFFWVDDYYITGALAKAINVKQKRWNDFYMLNGKIVSDILRNNSKNKYAFFHIGKLNSIYKMWKNLINGMNEIPLNATTAKS</sequence>
<proteinExistence type="inferred from homology"/>
<protein>
    <recommendedName>
        <fullName evidence="11">Hexosyltransferase</fullName>
        <ecNumber evidence="11">2.4.1.-</ecNumber>
    </recommendedName>
</protein>
<evidence type="ECO:0000256" key="8">
    <source>
        <dbReference type="ARBA" id="ARBA00023034"/>
    </source>
</evidence>
<dbReference type="Gene3D" id="3.90.550.50">
    <property type="match status" value="1"/>
</dbReference>
<dbReference type="Pfam" id="PF01762">
    <property type="entry name" value="Galactosyl_T"/>
    <property type="match status" value="1"/>
</dbReference>
<evidence type="ECO:0000256" key="11">
    <source>
        <dbReference type="RuleBase" id="RU363063"/>
    </source>
</evidence>
<dbReference type="OMA" id="HMESERY"/>
<dbReference type="EnsemblMetazoa" id="G29737.7">
    <property type="protein sequence ID" value="G29737.7:cds"/>
    <property type="gene ID" value="G29737"/>
</dbReference>
<evidence type="ECO:0000256" key="1">
    <source>
        <dbReference type="ARBA" id="ARBA00004323"/>
    </source>
</evidence>
<dbReference type="EnsemblMetazoa" id="G29737.6">
    <property type="protein sequence ID" value="G29737.6:cds"/>
    <property type="gene ID" value="G29737"/>
</dbReference>
<keyword evidence="3 11" id="KW-0328">Glycosyltransferase</keyword>
<dbReference type="EnsemblMetazoa" id="G29737.8">
    <property type="protein sequence ID" value="G29737.8:cds"/>
    <property type="gene ID" value="G29737"/>
</dbReference>
<dbReference type="KEGG" id="crg:105345302"/>
<accession>A0A8W8LV31</accession>
<evidence type="ECO:0000256" key="2">
    <source>
        <dbReference type="ARBA" id="ARBA00008661"/>
    </source>
</evidence>
<evidence type="ECO:0000256" key="10">
    <source>
        <dbReference type="ARBA" id="ARBA00023180"/>
    </source>
</evidence>
<name>A0A8W8LV31_MAGGI</name>
<dbReference type="EnsemblMetazoa" id="G29737.9">
    <property type="protein sequence ID" value="G29737.9:cds"/>
    <property type="gene ID" value="G29737"/>
</dbReference>
<keyword evidence="4" id="KW-0808">Transferase</keyword>
<dbReference type="GO" id="GO:0000139">
    <property type="term" value="C:Golgi membrane"/>
    <property type="evidence" value="ECO:0007669"/>
    <property type="project" value="UniProtKB-SubCell"/>
</dbReference>
<feature type="transmembrane region" description="Helical" evidence="11">
    <location>
        <begin position="7"/>
        <end position="26"/>
    </location>
</feature>
<evidence type="ECO:0000256" key="5">
    <source>
        <dbReference type="ARBA" id="ARBA00022692"/>
    </source>
</evidence>
<dbReference type="GO" id="GO:0016758">
    <property type="term" value="F:hexosyltransferase activity"/>
    <property type="evidence" value="ECO:0007669"/>
    <property type="project" value="InterPro"/>
</dbReference>
<keyword evidence="7 11" id="KW-1133">Transmembrane helix</keyword>
<evidence type="ECO:0000256" key="6">
    <source>
        <dbReference type="ARBA" id="ARBA00022968"/>
    </source>
</evidence>
<dbReference type="EnsemblMetazoa" id="G29737.10">
    <property type="protein sequence ID" value="G29737.10:cds"/>
    <property type="gene ID" value="G29737"/>
</dbReference>
<evidence type="ECO:0000256" key="7">
    <source>
        <dbReference type="ARBA" id="ARBA00022989"/>
    </source>
</evidence>
<dbReference type="GeneID" id="105345302"/>
<keyword evidence="8 11" id="KW-0333">Golgi apparatus</keyword>
<organism evidence="12 13">
    <name type="scientific">Magallana gigas</name>
    <name type="common">Pacific oyster</name>
    <name type="synonym">Crassostrea gigas</name>
    <dbReference type="NCBI Taxonomy" id="29159"/>
    <lineage>
        <taxon>Eukaryota</taxon>
        <taxon>Metazoa</taxon>
        <taxon>Spiralia</taxon>
        <taxon>Lophotrochozoa</taxon>
        <taxon>Mollusca</taxon>
        <taxon>Bivalvia</taxon>
        <taxon>Autobranchia</taxon>
        <taxon>Pteriomorphia</taxon>
        <taxon>Ostreida</taxon>
        <taxon>Ostreoidea</taxon>
        <taxon>Ostreidae</taxon>
        <taxon>Magallana</taxon>
    </lineage>
</organism>
<dbReference type="GO" id="GO:0006493">
    <property type="term" value="P:protein O-linked glycosylation"/>
    <property type="evidence" value="ECO:0007669"/>
    <property type="project" value="TreeGrafter"/>
</dbReference>
<evidence type="ECO:0000256" key="4">
    <source>
        <dbReference type="ARBA" id="ARBA00022679"/>
    </source>
</evidence>
<keyword evidence="10" id="KW-0325">Glycoprotein</keyword>
<evidence type="ECO:0000313" key="13">
    <source>
        <dbReference type="Proteomes" id="UP000005408"/>
    </source>
</evidence>
<dbReference type="RefSeq" id="XP_034306736.1">
    <property type="nucleotide sequence ID" value="XM_034450845.2"/>
</dbReference>
<comment type="similarity">
    <text evidence="2 11">Belongs to the glycosyltransferase 31 family.</text>
</comment>
<keyword evidence="13" id="KW-1185">Reference proteome</keyword>
<dbReference type="PANTHER" id="PTHR11214:SF364">
    <property type="entry name" value="HEXOSYLTRANSFERASE"/>
    <property type="match status" value="1"/>
</dbReference>
<evidence type="ECO:0000256" key="9">
    <source>
        <dbReference type="ARBA" id="ARBA00023136"/>
    </source>
</evidence>
<reference evidence="12" key="1">
    <citation type="submission" date="2022-08" db="UniProtKB">
        <authorList>
            <consortium name="EnsemblMetazoa"/>
        </authorList>
    </citation>
    <scope>IDENTIFICATION</scope>
    <source>
        <strain evidence="12">05x7-T-G4-1.051#20</strain>
    </source>
</reference>
<dbReference type="RefSeq" id="XP_011451717.2">
    <property type="nucleotide sequence ID" value="XM_011453415.4"/>
</dbReference>
<keyword evidence="5 11" id="KW-0812">Transmembrane</keyword>